<evidence type="ECO:0000256" key="5">
    <source>
        <dbReference type="ARBA" id="ARBA00023136"/>
    </source>
</evidence>
<accession>A0A6J6EV66</accession>
<dbReference type="GO" id="GO:0005886">
    <property type="term" value="C:plasma membrane"/>
    <property type="evidence" value="ECO:0007669"/>
    <property type="project" value="UniProtKB-SubCell"/>
</dbReference>
<sequence>MILLRRFAVIAVGGALGSWMRWRLSVWFPVASGTFPTTTLAINLVGSALIGVVLVLFLDREPPRLLTHSFLGTGILGAFTTFSTFTVESAELLRQSEPLTAFAYVVASVVGGVLVAMASMRLTRRAIHLEVAL</sequence>
<dbReference type="PANTHER" id="PTHR28259">
    <property type="entry name" value="FLUORIDE EXPORT PROTEIN 1-RELATED"/>
    <property type="match status" value="1"/>
</dbReference>
<keyword evidence="5 8" id="KW-0472">Membrane</keyword>
<evidence type="ECO:0000256" key="2">
    <source>
        <dbReference type="ARBA" id="ARBA00022475"/>
    </source>
</evidence>
<evidence type="ECO:0000313" key="12">
    <source>
        <dbReference type="EMBL" id="CAB4691401.1"/>
    </source>
</evidence>
<dbReference type="EMBL" id="CAEZTG010000101">
    <property type="protein sequence ID" value="CAB4570106.1"/>
    <property type="molecule type" value="Genomic_DNA"/>
</dbReference>
<feature type="transmembrane region" description="Helical" evidence="8">
    <location>
        <begin position="7"/>
        <end position="28"/>
    </location>
</feature>
<evidence type="ECO:0000256" key="3">
    <source>
        <dbReference type="ARBA" id="ARBA00022692"/>
    </source>
</evidence>
<comment type="similarity">
    <text evidence="6">Belongs to the fluoride channel Fluc/FEX (TC 1.A.43) family.</text>
</comment>
<evidence type="ECO:0000313" key="11">
    <source>
        <dbReference type="EMBL" id="CAB4654353.1"/>
    </source>
</evidence>
<protein>
    <submittedName>
        <fullName evidence="10">Unannotated protein</fullName>
    </submittedName>
</protein>
<feature type="transmembrane region" description="Helical" evidence="8">
    <location>
        <begin position="65"/>
        <end position="87"/>
    </location>
</feature>
<dbReference type="EMBL" id="CAEZXE010000179">
    <property type="protein sequence ID" value="CAB4691401.1"/>
    <property type="molecule type" value="Genomic_DNA"/>
</dbReference>
<evidence type="ECO:0000256" key="8">
    <source>
        <dbReference type="SAM" id="Phobius"/>
    </source>
</evidence>
<dbReference type="InterPro" id="IPR003691">
    <property type="entry name" value="FluC"/>
</dbReference>
<dbReference type="PANTHER" id="PTHR28259:SF1">
    <property type="entry name" value="FLUORIDE EXPORT PROTEIN 1-RELATED"/>
    <property type="match status" value="1"/>
</dbReference>
<evidence type="ECO:0000256" key="7">
    <source>
        <dbReference type="ARBA" id="ARBA00035585"/>
    </source>
</evidence>
<proteinExistence type="inferred from homology"/>
<gene>
    <name evidence="9" type="ORF">UFOPK1603_01101</name>
    <name evidence="10" type="ORF">UFOPK1711_01000</name>
    <name evidence="11" type="ORF">UFOPK2143_01470</name>
    <name evidence="12" type="ORF">UFOPK2350_01600</name>
</gene>
<comment type="catalytic activity">
    <reaction evidence="7">
        <text>fluoride(in) = fluoride(out)</text>
        <dbReference type="Rhea" id="RHEA:76159"/>
        <dbReference type="ChEBI" id="CHEBI:17051"/>
    </reaction>
    <physiologicalReaction direction="left-to-right" evidence="7">
        <dbReference type="Rhea" id="RHEA:76160"/>
    </physiologicalReaction>
</comment>
<feature type="transmembrane region" description="Helical" evidence="8">
    <location>
        <begin position="40"/>
        <end position="58"/>
    </location>
</feature>
<feature type="transmembrane region" description="Helical" evidence="8">
    <location>
        <begin position="99"/>
        <end position="118"/>
    </location>
</feature>
<dbReference type="EMBL" id="CAEZTR010000052">
    <property type="protein sequence ID" value="CAB4578664.1"/>
    <property type="molecule type" value="Genomic_DNA"/>
</dbReference>
<dbReference type="EMBL" id="CAEZVV010000122">
    <property type="protein sequence ID" value="CAB4654353.1"/>
    <property type="molecule type" value="Genomic_DNA"/>
</dbReference>
<dbReference type="AlphaFoldDB" id="A0A6J6EV66"/>
<keyword evidence="2" id="KW-1003">Cell membrane</keyword>
<dbReference type="Pfam" id="PF02537">
    <property type="entry name" value="CRCB"/>
    <property type="match status" value="1"/>
</dbReference>
<organism evidence="10">
    <name type="scientific">freshwater metagenome</name>
    <dbReference type="NCBI Taxonomy" id="449393"/>
    <lineage>
        <taxon>unclassified sequences</taxon>
        <taxon>metagenomes</taxon>
        <taxon>ecological metagenomes</taxon>
    </lineage>
</organism>
<dbReference type="HAMAP" id="MF_00454">
    <property type="entry name" value="FluC"/>
    <property type="match status" value="1"/>
</dbReference>
<keyword evidence="3 8" id="KW-0812">Transmembrane</keyword>
<reference evidence="10" key="1">
    <citation type="submission" date="2020-05" db="EMBL/GenBank/DDBJ databases">
        <authorList>
            <person name="Chiriac C."/>
            <person name="Salcher M."/>
            <person name="Ghai R."/>
            <person name="Kavagutti S V."/>
        </authorList>
    </citation>
    <scope>NUCLEOTIDE SEQUENCE</scope>
</reference>
<comment type="subcellular location">
    <subcellularLocation>
        <location evidence="1">Cell membrane</location>
        <topology evidence="1">Multi-pass membrane protein</topology>
    </subcellularLocation>
</comment>
<evidence type="ECO:0000313" key="10">
    <source>
        <dbReference type="EMBL" id="CAB4578664.1"/>
    </source>
</evidence>
<evidence type="ECO:0000313" key="9">
    <source>
        <dbReference type="EMBL" id="CAB4570106.1"/>
    </source>
</evidence>
<evidence type="ECO:0000256" key="6">
    <source>
        <dbReference type="ARBA" id="ARBA00035120"/>
    </source>
</evidence>
<name>A0A6J6EV66_9ZZZZ</name>
<evidence type="ECO:0000256" key="4">
    <source>
        <dbReference type="ARBA" id="ARBA00022989"/>
    </source>
</evidence>
<dbReference type="GO" id="GO:1903425">
    <property type="term" value="F:fluoride transmembrane transporter activity"/>
    <property type="evidence" value="ECO:0007669"/>
    <property type="project" value="TreeGrafter"/>
</dbReference>
<keyword evidence="4 8" id="KW-1133">Transmembrane helix</keyword>
<evidence type="ECO:0000256" key="1">
    <source>
        <dbReference type="ARBA" id="ARBA00004651"/>
    </source>
</evidence>